<dbReference type="Pfam" id="PF03108">
    <property type="entry name" value="DBD_Tnp_Mut"/>
    <property type="match status" value="1"/>
</dbReference>
<dbReference type="GO" id="GO:0008270">
    <property type="term" value="F:zinc ion binding"/>
    <property type="evidence" value="ECO:0007669"/>
    <property type="project" value="UniProtKB-KW"/>
</dbReference>
<evidence type="ECO:0000313" key="7">
    <source>
        <dbReference type="EMBL" id="RZC82704.1"/>
    </source>
</evidence>
<evidence type="ECO:0000256" key="5">
    <source>
        <dbReference type="SAM" id="MobiDB-lite"/>
    </source>
</evidence>
<dbReference type="PANTHER" id="PTHR31973">
    <property type="entry name" value="POLYPROTEIN, PUTATIVE-RELATED"/>
    <property type="match status" value="1"/>
</dbReference>
<reference evidence="7 8" key="1">
    <citation type="journal article" date="2018" name="Science">
        <title>The opium poppy genome and morphinan production.</title>
        <authorList>
            <person name="Guo L."/>
            <person name="Winzer T."/>
            <person name="Yang X."/>
            <person name="Li Y."/>
            <person name="Ning Z."/>
            <person name="He Z."/>
            <person name="Teodor R."/>
            <person name="Lu Y."/>
            <person name="Bowser T.A."/>
            <person name="Graham I.A."/>
            <person name="Ye K."/>
        </authorList>
    </citation>
    <scope>NUCLEOTIDE SEQUENCE [LARGE SCALE GENOMIC DNA]</scope>
    <source>
        <strain evidence="8">cv. HN1</strain>
        <tissue evidence="7">Leaves</tissue>
    </source>
</reference>
<proteinExistence type="predicted"/>
<gene>
    <name evidence="7" type="ORF">C5167_045494</name>
</gene>
<dbReference type="InterPro" id="IPR004332">
    <property type="entry name" value="Transposase_MuDR"/>
</dbReference>
<dbReference type="AlphaFoldDB" id="A0A4Y7LB23"/>
<evidence type="ECO:0000313" key="8">
    <source>
        <dbReference type="Proteomes" id="UP000316621"/>
    </source>
</evidence>
<accession>A0A4Y7LB23</accession>
<dbReference type="SMART" id="SM00575">
    <property type="entry name" value="ZnF_PMZ"/>
    <property type="match status" value="1"/>
</dbReference>
<dbReference type="Gramene" id="RZC82704">
    <property type="protein sequence ID" value="RZC82704"/>
    <property type="gene ID" value="C5167_045494"/>
</dbReference>
<protein>
    <recommendedName>
        <fullName evidence="6">SWIM-type domain-containing protein</fullName>
    </recommendedName>
</protein>
<organism evidence="7 8">
    <name type="scientific">Papaver somniferum</name>
    <name type="common">Opium poppy</name>
    <dbReference type="NCBI Taxonomy" id="3469"/>
    <lineage>
        <taxon>Eukaryota</taxon>
        <taxon>Viridiplantae</taxon>
        <taxon>Streptophyta</taxon>
        <taxon>Embryophyta</taxon>
        <taxon>Tracheophyta</taxon>
        <taxon>Spermatophyta</taxon>
        <taxon>Magnoliopsida</taxon>
        <taxon>Ranunculales</taxon>
        <taxon>Papaveraceae</taxon>
        <taxon>Papaveroideae</taxon>
        <taxon>Papaver</taxon>
    </lineage>
</organism>
<keyword evidence="1" id="KW-0479">Metal-binding</keyword>
<keyword evidence="8" id="KW-1185">Reference proteome</keyword>
<feature type="region of interest" description="Disordered" evidence="5">
    <location>
        <begin position="20"/>
        <end position="44"/>
    </location>
</feature>
<evidence type="ECO:0000256" key="4">
    <source>
        <dbReference type="PROSITE-ProRule" id="PRU00325"/>
    </source>
</evidence>
<feature type="domain" description="SWIM-type" evidence="6">
    <location>
        <begin position="276"/>
        <end position="316"/>
    </location>
</feature>
<keyword evidence="2 4" id="KW-0863">Zinc-finger</keyword>
<dbReference type="InterPro" id="IPR007527">
    <property type="entry name" value="Znf_SWIM"/>
</dbReference>
<evidence type="ECO:0000256" key="3">
    <source>
        <dbReference type="ARBA" id="ARBA00022833"/>
    </source>
</evidence>
<evidence type="ECO:0000256" key="2">
    <source>
        <dbReference type="ARBA" id="ARBA00022771"/>
    </source>
</evidence>
<name>A0A4Y7LB23_PAPSO</name>
<evidence type="ECO:0000256" key="1">
    <source>
        <dbReference type="ARBA" id="ARBA00022723"/>
    </source>
</evidence>
<dbReference type="Pfam" id="PF04434">
    <property type="entry name" value="SWIM"/>
    <property type="match status" value="1"/>
</dbReference>
<dbReference type="PANTHER" id="PTHR31973:SF187">
    <property type="entry name" value="MUTATOR TRANSPOSASE MUDRA PROTEIN"/>
    <property type="match status" value="1"/>
</dbReference>
<dbReference type="EMBL" id="CM010725">
    <property type="protein sequence ID" value="RZC82704.1"/>
    <property type="molecule type" value="Genomic_DNA"/>
</dbReference>
<dbReference type="PROSITE" id="PS50966">
    <property type="entry name" value="ZF_SWIM"/>
    <property type="match status" value="1"/>
</dbReference>
<keyword evidence="3" id="KW-0862">Zinc</keyword>
<dbReference type="Proteomes" id="UP000316621">
    <property type="component" value="Chromosome 11"/>
</dbReference>
<dbReference type="InterPro" id="IPR006564">
    <property type="entry name" value="Znf_PMZ"/>
</dbReference>
<sequence>MNNEDFYLNVDVILKHTGCSTSSRSLSRSNSGCSSSSGASTSNSCVSESLNLVRVVDHDADKAKPLIIDEWRDVFDNIGREFVGGVKAVWIAVDQYKMCTGYKILILRNDKTRFTAKCEEDGCGWRIHFGHVNGDISRFVLKYSNVIHSCGVGLRLKSHVVTTKLVKHLIADSIQGDPTLKPKQIMSLFKKTYGSNIKYHHAPRGKEAVFEDQYGDDEKSYSDLNCLKVMQMNSKRRVEGLENFNTRLTPVYEDLLNENINIGRTWTVVESMEILYEVRSPRTHSVDLLERTCTCHRWKVNGFPCAHACDAIQSTREDSTHLLSHTSPLNCTT</sequence>
<evidence type="ECO:0000259" key="6">
    <source>
        <dbReference type="PROSITE" id="PS50966"/>
    </source>
</evidence>